<evidence type="ECO:0000313" key="2">
    <source>
        <dbReference type="Proteomes" id="UP001597045"/>
    </source>
</evidence>
<organism evidence="1 2">
    <name type="scientific">Kibdelosporangium lantanae</name>
    <dbReference type="NCBI Taxonomy" id="1497396"/>
    <lineage>
        <taxon>Bacteria</taxon>
        <taxon>Bacillati</taxon>
        <taxon>Actinomycetota</taxon>
        <taxon>Actinomycetes</taxon>
        <taxon>Pseudonocardiales</taxon>
        <taxon>Pseudonocardiaceae</taxon>
        <taxon>Kibdelosporangium</taxon>
    </lineage>
</organism>
<dbReference type="Proteomes" id="UP001597045">
    <property type="component" value="Unassembled WGS sequence"/>
</dbReference>
<name>A0ABW3MCR4_9PSEU</name>
<evidence type="ECO:0008006" key="3">
    <source>
        <dbReference type="Google" id="ProtNLM"/>
    </source>
</evidence>
<protein>
    <recommendedName>
        <fullName evidence="3">ABM domain-containing protein</fullName>
    </recommendedName>
</protein>
<evidence type="ECO:0000313" key="1">
    <source>
        <dbReference type="EMBL" id="MFD1047480.1"/>
    </source>
</evidence>
<reference evidence="2" key="1">
    <citation type="journal article" date="2019" name="Int. J. Syst. Evol. Microbiol.">
        <title>The Global Catalogue of Microorganisms (GCM) 10K type strain sequencing project: providing services to taxonomists for standard genome sequencing and annotation.</title>
        <authorList>
            <consortium name="The Broad Institute Genomics Platform"/>
            <consortium name="The Broad Institute Genome Sequencing Center for Infectious Disease"/>
            <person name="Wu L."/>
            <person name="Ma J."/>
        </authorList>
    </citation>
    <scope>NUCLEOTIDE SEQUENCE [LARGE SCALE GENOMIC DNA]</scope>
    <source>
        <strain evidence="2">JCM 31486</strain>
    </source>
</reference>
<gene>
    <name evidence="1" type="ORF">ACFQ1S_19010</name>
</gene>
<comment type="caution">
    <text evidence="1">The sequence shown here is derived from an EMBL/GenBank/DDBJ whole genome shotgun (WGS) entry which is preliminary data.</text>
</comment>
<dbReference type="EMBL" id="JBHTIS010001096">
    <property type="protein sequence ID" value="MFD1047480.1"/>
    <property type="molecule type" value="Genomic_DNA"/>
</dbReference>
<keyword evidence="2" id="KW-1185">Reference proteome</keyword>
<proteinExistence type="predicted"/>
<sequence length="95" mass="10810">MTTEDTTVIRYRTRPGTAEENQRRIEAVFAQLRAERPEGVRYQAYIQPDGTEFVHIVQGDSEVLRSLSSFKEFLAGDRIDGDTQRTSSTLIGIYP</sequence>
<accession>A0ABW3MCR4</accession>